<evidence type="ECO:0000313" key="2">
    <source>
        <dbReference type="Proteomes" id="UP000054477"/>
    </source>
</evidence>
<keyword evidence="2" id="KW-1185">Reference proteome</keyword>
<reference evidence="1 2" key="1">
    <citation type="submission" date="2014-04" db="EMBL/GenBank/DDBJ databases">
        <authorList>
            <consortium name="DOE Joint Genome Institute"/>
            <person name="Kuo A."/>
            <person name="Kohler A."/>
            <person name="Nagy L.G."/>
            <person name="Floudas D."/>
            <person name="Copeland A."/>
            <person name="Barry K.W."/>
            <person name="Cichocki N."/>
            <person name="Veneault-Fourrey C."/>
            <person name="LaButti K."/>
            <person name="Lindquist E.A."/>
            <person name="Lipzen A."/>
            <person name="Lundell T."/>
            <person name="Morin E."/>
            <person name="Murat C."/>
            <person name="Sun H."/>
            <person name="Tunlid A."/>
            <person name="Henrissat B."/>
            <person name="Grigoriev I.V."/>
            <person name="Hibbett D.S."/>
            <person name="Martin F."/>
            <person name="Nordberg H.P."/>
            <person name="Cantor M.N."/>
            <person name="Hua S.X."/>
        </authorList>
    </citation>
    <scope>NUCLEOTIDE SEQUENCE [LARGE SCALE GENOMIC DNA]</scope>
    <source>
        <strain evidence="1 2">LaAM-08-1</strain>
    </source>
</reference>
<sequence length="189" mass="20556">MAEAKVEYRTVSFKQLINTDVGSDADSDLATWKPNLPDGWFYLGPAATNSGNIPGTGIVVRELEPGVLVDVADWIQVWNDTGSGDSTDFALWRGEGPTPDYVVVGGFFTRSYNKPSAEETRGIKAIHRLALHNTTPGSQIWTDRGSGADEDGAIWSISSFGVVPTGAFVPVRGYNNPPQELYGLRQREH</sequence>
<dbReference type="EMBL" id="KN838558">
    <property type="protein sequence ID" value="KIK05616.1"/>
    <property type="molecule type" value="Genomic_DNA"/>
</dbReference>
<accession>A0A0C9XKR3</accession>
<evidence type="ECO:0000313" key="1">
    <source>
        <dbReference type="EMBL" id="KIK05616.1"/>
    </source>
</evidence>
<reference evidence="2" key="2">
    <citation type="submission" date="2015-01" db="EMBL/GenBank/DDBJ databases">
        <title>Evolutionary Origins and Diversification of the Mycorrhizal Mutualists.</title>
        <authorList>
            <consortium name="DOE Joint Genome Institute"/>
            <consortium name="Mycorrhizal Genomics Consortium"/>
            <person name="Kohler A."/>
            <person name="Kuo A."/>
            <person name="Nagy L.G."/>
            <person name="Floudas D."/>
            <person name="Copeland A."/>
            <person name="Barry K.W."/>
            <person name="Cichocki N."/>
            <person name="Veneault-Fourrey C."/>
            <person name="LaButti K."/>
            <person name="Lindquist E.A."/>
            <person name="Lipzen A."/>
            <person name="Lundell T."/>
            <person name="Morin E."/>
            <person name="Murat C."/>
            <person name="Riley R."/>
            <person name="Ohm R."/>
            <person name="Sun H."/>
            <person name="Tunlid A."/>
            <person name="Henrissat B."/>
            <person name="Grigoriev I.V."/>
            <person name="Hibbett D.S."/>
            <person name="Martin F."/>
        </authorList>
    </citation>
    <scope>NUCLEOTIDE SEQUENCE [LARGE SCALE GENOMIC DNA]</scope>
    <source>
        <strain evidence="2">LaAM-08-1</strain>
    </source>
</reference>
<dbReference type="OrthoDB" id="2791787at2759"/>
<dbReference type="HOGENOM" id="CLU_113823_0_0_1"/>
<organism evidence="1 2">
    <name type="scientific">Laccaria amethystina LaAM-08-1</name>
    <dbReference type="NCBI Taxonomy" id="1095629"/>
    <lineage>
        <taxon>Eukaryota</taxon>
        <taxon>Fungi</taxon>
        <taxon>Dikarya</taxon>
        <taxon>Basidiomycota</taxon>
        <taxon>Agaricomycotina</taxon>
        <taxon>Agaricomycetes</taxon>
        <taxon>Agaricomycetidae</taxon>
        <taxon>Agaricales</taxon>
        <taxon>Agaricineae</taxon>
        <taxon>Hydnangiaceae</taxon>
        <taxon>Laccaria</taxon>
    </lineage>
</organism>
<dbReference type="Pfam" id="PF06101">
    <property type="entry name" value="Vps62"/>
    <property type="match status" value="1"/>
</dbReference>
<name>A0A0C9XKR3_9AGAR</name>
<dbReference type="Proteomes" id="UP000054477">
    <property type="component" value="Unassembled WGS sequence"/>
</dbReference>
<gene>
    <name evidence="1" type="ORF">K443DRAFT_90842</name>
</gene>
<protein>
    <submittedName>
        <fullName evidence="1">Uncharacterized protein</fullName>
    </submittedName>
</protein>
<dbReference type="InterPro" id="IPR009291">
    <property type="entry name" value="Vps62"/>
</dbReference>
<dbReference type="AlphaFoldDB" id="A0A0C9XKR3"/>
<proteinExistence type="predicted"/>